<dbReference type="RefSeq" id="WP_063968231.1">
    <property type="nucleotide sequence ID" value="NZ_JAMXLT020000024.1"/>
</dbReference>
<sequence length="224" mass="25964">MKNDPNFIFKLSIAILLVFSSSFSYAQEIRNNNQTGTIKLPVKKIVEYFDDFNQHYLTDYKLSETKVDSITQNNGMTAIYLTENKNYNSAVIVTSLKNYQKTIKETSFETNLLMLFKGEYNAETLKHPIKPVIKESFSKEGILKWKINIESLYENSAKLTLIFDSFDKKHQQKFITNFSKGIDKNFNYNIQQIFVTENFKHEILNYLAKSSKSDAKGVQPTKGK</sequence>
<reference evidence="2 3" key="1">
    <citation type="submission" date="2023-11" db="EMBL/GenBank/DDBJ databases">
        <title>First isolation, identification, and characterization of non-pathogenic Epilithonimonas ginsengisoli isolated from diseased farmed rainbow trout (Oncorhynchus mykiss) in Chile.</title>
        <authorList>
            <person name="Miranda C.D."/>
            <person name="Irgang R."/>
            <person name="Concha C."/>
            <person name="Rojas R."/>
            <person name="Avendano R."/>
        </authorList>
    </citation>
    <scope>NUCLEOTIDE SEQUENCE [LARGE SCALE GENOMIC DNA]</scope>
    <source>
        <strain evidence="2 3">FP99</strain>
    </source>
</reference>
<accession>A0ABU4JJQ7</accession>
<evidence type="ECO:0000313" key="2">
    <source>
        <dbReference type="EMBL" id="MDW8549928.1"/>
    </source>
</evidence>
<dbReference type="EMBL" id="JAMXLT020000024">
    <property type="protein sequence ID" value="MDW8549928.1"/>
    <property type="molecule type" value="Genomic_DNA"/>
</dbReference>
<keyword evidence="1" id="KW-0732">Signal</keyword>
<protein>
    <recommendedName>
        <fullName evidence="4">Outer membrane lipoprotein carrier protein LolA</fullName>
    </recommendedName>
</protein>
<proteinExistence type="predicted"/>
<name>A0ABU4JJQ7_9FLAO</name>
<feature type="signal peptide" evidence="1">
    <location>
        <begin position="1"/>
        <end position="26"/>
    </location>
</feature>
<keyword evidence="3" id="KW-1185">Reference proteome</keyword>
<organism evidence="2 3">
    <name type="scientific">Epilithonimonas ginsengisoli</name>
    <dbReference type="NCBI Taxonomy" id="1245592"/>
    <lineage>
        <taxon>Bacteria</taxon>
        <taxon>Pseudomonadati</taxon>
        <taxon>Bacteroidota</taxon>
        <taxon>Flavobacteriia</taxon>
        <taxon>Flavobacteriales</taxon>
        <taxon>Weeksellaceae</taxon>
        <taxon>Chryseobacterium group</taxon>
        <taxon>Epilithonimonas</taxon>
    </lineage>
</organism>
<comment type="caution">
    <text evidence="2">The sequence shown here is derived from an EMBL/GenBank/DDBJ whole genome shotgun (WGS) entry which is preliminary data.</text>
</comment>
<feature type="chain" id="PRO_5046040193" description="Outer membrane lipoprotein carrier protein LolA" evidence="1">
    <location>
        <begin position="27"/>
        <end position="224"/>
    </location>
</feature>
<evidence type="ECO:0000313" key="3">
    <source>
        <dbReference type="Proteomes" id="UP001204439"/>
    </source>
</evidence>
<evidence type="ECO:0008006" key="4">
    <source>
        <dbReference type="Google" id="ProtNLM"/>
    </source>
</evidence>
<dbReference type="Proteomes" id="UP001204439">
    <property type="component" value="Unassembled WGS sequence"/>
</dbReference>
<evidence type="ECO:0000256" key="1">
    <source>
        <dbReference type="SAM" id="SignalP"/>
    </source>
</evidence>
<gene>
    <name evidence="2" type="ORF">NG800_013465</name>
</gene>